<sequence length="386" mass="42203">MVYVSKRIQEIPASGTIAISNLVSDLKAQGIDIVSFSMGEPDFVTPSNIIEAAKESLDSGFTHYTPSTGIPELKEAIANTVRRDNGINVSSMNVLVTPCKQAIFMTALTYLDPGDEVILPDPGWVTYEAVIKLCGAKPVYVPLSYDDGFILSPEKVEAAVTPKTKMIILNTPANPTGCVLPEDTIRAIAEIAVKHDLLILADEIYEHVIYSGKHFSVASMPGMIDRTITVSGLSKTYAMTGWRIGWAISSVDNIKNINKLQSHSISCCVSFAQEGAVEALKGTQEPMHDMVAQFKKRRDLAYDLLTEIKGIECQKPEGAFYLFPKYDANIHSVDLAKKMLTDAHVAITPGAAFGPHGEGFFRISYATSEDQIREGFSRIKKFMADL</sequence>
<dbReference type="PANTHER" id="PTHR46383:SF1">
    <property type="entry name" value="ASPARTATE AMINOTRANSFERASE"/>
    <property type="match status" value="1"/>
</dbReference>
<dbReference type="GO" id="GO:0030170">
    <property type="term" value="F:pyridoxal phosphate binding"/>
    <property type="evidence" value="ECO:0007669"/>
    <property type="project" value="InterPro"/>
</dbReference>
<dbReference type="Pfam" id="PF00155">
    <property type="entry name" value="Aminotran_1_2"/>
    <property type="match status" value="1"/>
</dbReference>
<keyword evidence="6" id="KW-0663">Pyridoxal phosphate</keyword>
<dbReference type="EC" id="2.6.1.-" evidence="7"/>
<evidence type="ECO:0000256" key="6">
    <source>
        <dbReference type="ARBA" id="ARBA00022898"/>
    </source>
</evidence>
<dbReference type="AlphaFoldDB" id="A0A3G3IFA2"/>
<keyword evidence="5 7" id="KW-0808">Transferase</keyword>
<feature type="domain" description="Aminotransferase class I/classII large" evidence="8">
    <location>
        <begin position="32"/>
        <end position="379"/>
    </location>
</feature>
<comment type="similarity">
    <text evidence="2 7">Belongs to the class-I pyridoxal-phosphate-dependent aminotransferase family.</text>
</comment>
<dbReference type="InterPro" id="IPR050596">
    <property type="entry name" value="AspAT/PAT-like"/>
</dbReference>
<evidence type="ECO:0000256" key="1">
    <source>
        <dbReference type="ARBA" id="ARBA00001933"/>
    </source>
</evidence>
<comment type="subunit">
    <text evidence="3">Homodimer.</text>
</comment>
<dbReference type="Proteomes" id="UP000273278">
    <property type="component" value="Chromosome"/>
</dbReference>
<dbReference type="GO" id="GO:0008483">
    <property type="term" value="F:transaminase activity"/>
    <property type="evidence" value="ECO:0007669"/>
    <property type="project" value="UniProtKB-KW"/>
</dbReference>
<dbReference type="GO" id="GO:0006520">
    <property type="term" value="P:amino acid metabolic process"/>
    <property type="evidence" value="ECO:0007669"/>
    <property type="project" value="InterPro"/>
</dbReference>
<dbReference type="OMA" id="IEPFHVM"/>
<dbReference type="CDD" id="cd00609">
    <property type="entry name" value="AAT_like"/>
    <property type="match status" value="1"/>
</dbReference>
<dbReference type="FunFam" id="3.40.640.10:FF:000033">
    <property type="entry name" value="Aspartate aminotransferase"/>
    <property type="match status" value="1"/>
</dbReference>
<evidence type="ECO:0000256" key="3">
    <source>
        <dbReference type="ARBA" id="ARBA00011738"/>
    </source>
</evidence>
<dbReference type="InterPro" id="IPR015422">
    <property type="entry name" value="PyrdxlP-dep_Trfase_small"/>
</dbReference>
<dbReference type="InterPro" id="IPR004839">
    <property type="entry name" value="Aminotransferase_I/II_large"/>
</dbReference>
<reference evidence="9 10" key="1">
    <citation type="submission" date="2016-10" db="EMBL/GenBank/DDBJ databases">
        <title>Complete genome of the TMA-utilizing, human hosted archaeon Methanomethylophilus alvus Gen. nov, sp. nov., strain Mx-05, derived from a pure culture.</title>
        <authorList>
            <person name="Brugere J.-F."/>
            <person name="Ben Hania W."/>
            <person name="Chaudhary P.P."/>
            <person name="Gaci N."/>
            <person name="Borrel G."/>
            <person name="Cao Van Tuat L."/>
            <person name="Fardeau M.-L."/>
            <person name="Harris H.M.B."/>
            <person name="O'Toole P.W."/>
            <person name="Ollivier B."/>
        </authorList>
    </citation>
    <scope>NUCLEOTIDE SEQUENCE [LARGE SCALE GENOMIC DNA]</scope>
    <source>
        <strain evidence="9 10">Mx-05</strain>
    </source>
</reference>
<evidence type="ECO:0000256" key="4">
    <source>
        <dbReference type="ARBA" id="ARBA00022576"/>
    </source>
</evidence>
<evidence type="ECO:0000256" key="2">
    <source>
        <dbReference type="ARBA" id="ARBA00007441"/>
    </source>
</evidence>
<dbReference type="InterPro" id="IPR004838">
    <property type="entry name" value="NHTrfase_class1_PyrdxlP-BS"/>
</dbReference>
<evidence type="ECO:0000313" key="10">
    <source>
        <dbReference type="Proteomes" id="UP000273278"/>
    </source>
</evidence>
<dbReference type="RefSeq" id="WP_015504068.1">
    <property type="nucleotide sequence ID" value="NZ_CAYARL010000008.1"/>
</dbReference>
<protein>
    <recommendedName>
        <fullName evidence="7">Aminotransferase</fullName>
        <ecNumber evidence="7">2.6.1.-</ecNumber>
    </recommendedName>
</protein>
<organism evidence="9 10">
    <name type="scientific">Methanomethylophilus alvi</name>
    <dbReference type="NCBI Taxonomy" id="1291540"/>
    <lineage>
        <taxon>Archaea</taxon>
        <taxon>Methanobacteriati</taxon>
        <taxon>Thermoplasmatota</taxon>
        <taxon>Thermoplasmata</taxon>
        <taxon>Methanomassiliicoccales</taxon>
        <taxon>Methanomethylophilaceae</taxon>
        <taxon>Methanomethylophilus</taxon>
    </lineage>
</organism>
<dbReference type="Gene3D" id="3.90.1150.10">
    <property type="entry name" value="Aspartate Aminotransferase, domain 1"/>
    <property type="match status" value="1"/>
</dbReference>
<keyword evidence="4 7" id="KW-0032">Aminotransferase</keyword>
<gene>
    <name evidence="9" type="ORF">BKD89_00790</name>
</gene>
<dbReference type="InterPro" id="IPR015421">
    <property type="entry name" value="PyrdxlP-dep_Trfase_major"/>
</dbReference>
<dbReference type="SUPFAM" id="SSF53383">
    <property type="entry name" value="PLP-dependent transferases"/>
    <property type="match status" value="1"/>
</dbReference>
<dbReference type="Gene3D" id="3.40.640.10">
    <property type="entry name" value="Type I PLP-dependent aspartate aminotransferase-like (Major domain)"/>
    <property type="match status" value="1"/>
</dbReference>
<evidence type="ECO:0000256" key="7">
    <source>
        <dbReference type="RuleBase" id="RU000481"/>
    </source>
</evidence>
<dbReference type="InterPro" id="IPR015424">
    <property type="entry name" value="PyrdxlP-dep_Trfase"/>
</dbReference>
<dbReference type="GeneID" id="41320961"/>
<evidence type="ECO:0000259" key="8">
    <source>
        <dbReference type="Pfam" id="PF00155"/>
    </source>
</evidence>
<dbReference type="EMBL" id="CP017686">
    <property type="protein sequence ID" value="AYQ54358.1"/>
    <property type="molecule type" value="Genomic_DNA"/>
</dbReference>
<dbReference type="PROSITE" id="PS00105">
    <property type="entry name" value="AA_TRANSFER_CLASS_1"/>
    <property type="match status" value="1"/>
</dbReference>
<evidence type="ECO:0000313" key="9">
    <source>
        <dbReference type="EMBL" id="AYQ54358.1"/>
    </source>
</evidence>
<evidence type="ECO:0000256" key="5">
    <source>
        <dbReference type="ARBA" id="ARBA00022679"/>
    </source>
</evidence>
<dbReference type="PANTHER" id="PTHR46383">
    <property type="entry name" value="ASPARTATE AMINOTRANSFERASE"/>
    <property type="match status" value="1"/>
</dbReference>
<proteinExistence type="inferred from homology"/>
<accession>A0A3G3IFA2</accession>
<name>A0A3G3IFA2_9ARCH</name>
<comment type="cofactor">
    <cofactor evidence="1 7">
        <name>pyridoxal 5'-phosphate</name>
        <dbReference type="ChEBI" id="CHEBI:597326"/>
    </cofactor>
</comment>